<dbReference type="Gene3D" id="1.10.287.10">
    <property type="entry name" value="S15/NS1, RNA-binding"/>
    <property type="match status" value="1"/>
</dbReference>
<dbReference type="HAMAP" id="MF_01343_B">
    <property type="entry name" value="Ribosomal_uS15_B"/>
    <property type="match status" value="1"/>
</dbReference>
<dbReference type="InterPro" id="IPR005290">
    <property type="entry name" value="Ribosomal_uS15_bac-type"/>
</dbReference>
<dbReference type="AlphaFoldDB" id="A0A5B8XHN9"/>
<evidence type="ECO:0000313" key="7">
    <source>
        <dbReference type="Proteomes" id="UP000321934"/>
    </source>
</evidence>
<dbReference type="GO" id="GO:1990904">
    <property type="term" value="C:ribonucleoprotein complex"/>
    <property type="evidence" value="ECO:0007669"/>
    <property type="project" value="UniProtKB-KW"/>
</dbReference>
<keyword evidence="3 5" id="KW-0694">RNA-binding</keyword>
<dbReference type="InterPro" id="IPR009068">
    <property type="entry name" value="uS15_NS1_RNA-bd_sf"/>
</dbReference>
<comment type="similarity">
    <text evidence="3 4">Belongs to the universal ribosomal protein uS15 family.</text>
</comment>
<protein>
    <recommendedName>
        <fullName evidence="3">Small ribosomal subunit protein uS15</fullName>
    </recommendedName>
</protein>
<dbReference type="PANTHER" id="PTHR23321">
    <property type="entry name" value="RIBOSOMAL PROTEIN S15, BACTERIAL AND ORGANELLAR"/>
    <property type="match status" value="1"/>
</dbReference>
<evidence type="ECO:0000313" key="6">
    <source>
        <dbReference type="EMBL" id="QED23307.1"/>
    </source>
</evidence>
<comment type="function">
    <text evidence="3">Forms an intersubunit bridge (bridge B4) with the 23S rRNA of the 50S subunit in the ribosome.</text>
</comment>
<dbReference type="SUPFAM" id="SSF47060">
    <property type="entry name" value="S15/NS1 RNA-binding domain"/>
    <property type="match status" value="1"/>
</dbReference>
<dbReference type="NCBIfam" id="TIGR00952">
    <property type="entry name" value="S15_bact"/>
    <property type="match status" value="1"/>
</dbReference>
<dbReference type="GO" id="GO:0006412">
    <property type="term" value="P:translation"/>
    <property type="evidence" value="ECO:0007669"/>
    <property type="project" value="UniProtKB-UniRule"/>
</dbReference>
<evidence type="ECO:0000256" key="4">
    <source>
        <dbReference type="RuleBase" id="RU003919"/>
    </source>
</evidence>
<dbReference type="Pfam" id="PF00312">
    <property type="entry name" value="Ribosomal_S15"/>
    <property type="match status" value="1"/>
</dbReference>
<proteinExistence type="inferred from homology"/>
<keyword evidence="2 3" id="KW-0687">Ribonucleoprotein</keyword>
<name>A0A5B8XHN9_9RICK</name>
<comment type="subunit">
    <text evidence="3">Part of the 30S ribosomal subunit. Forms a bridge to the 50S subunit in the 70S ribosome, contacting the 23S rRNA.</text>
</comment>
<evidence type="ECO:0000256" key="1">
    <source>
        <dbReference type="ARBA" id="ARBA00022980"/>
    </source>
</evidence>
<dbReference type="GO" id="GO:0005840">
    <property type="term" value="C:ribosome"/>
    <property type="evidence" value="ECO:0007669"/>
    <property type="project" value="UniProtKB-KW"/>
</dbReference>
<dbReference type="OrthoDB" id="9799262at2"/>
<comment type="function">
    <text evidence="3 5">One of the primary rRNA binding proteins, it binds directly to 16S rRNA where it helps nucleate assembly of the platform of the 30S subunit by binding and bridging several RNA helices of the 16S rRNA.</text>
</comment>
<dbReference type="GO" id="GO:0005737">
    <property type="term" value="C:cytoplasm"/>
    <property type="evidence" value="ECO:0007669"/>
    <property type="project" value="UniProtKB-ARBA"/>
</dbReference>
<accession>A0A5B8XHN9</accession>
<dbReference type="PROSITE" id="PS00362">
    <property type="entry name" value="RIBOSOMAL_S15"/>
    <property type="match status" value="1"/>
</dbReference>
<sequence>MSSSAEKIYSFEDVVKMFKRHENDSGSSEIQIVMMTYQISYLTRHLREFPMDHDAKRRLIQIVHRRRKLLKYLRNSGEIAQFQKLIDVLNIRYSSKV</sequence>
<evidence type="ECO:0000256" key="3">
    <source>
        <dbReference type="HAMAP-Rule" id="MF_01343"/>
    </source>
</evidence>
<keyword evidence="3 5" id="KW-0699">rRNA-binding</keyword>
<dbReference type="SMART" id="SM01387">
    <property type="entry name" value="Ribosomal_S15"/>
    <property type="match status" value="1"/>
</dbReference>
<keyword evidence="1 3" id="KW-0689">Ribosomal protein</keyword>
<keyword evidence="7" id="KW-1185">Reference proteome</keyword>
<dbReference type="RefSeq" id="WP_146820587.1">
    <property type="nucleotide sequence ID" value="NZ_CP029077.1"/>
</dbReference>
<dbReference type="Proteomes" id="UP000321934">
    <property type="component" value="Chromosome"/>
</dbReference>
<dbReference type="InterPro" id="IPR000589">
    <property type="entry name" value="Ribosomal_uS15"/>
</dbReference>
<organism evidence="6 7">
    <name type="scientific">Candidatus Deianiraea vastatrix</name>
    <dbReference type="NCBI Taxonomy" id="2163644"/>
    <lineage>
        <taxon>Bacteria</taxon>
        <taxon>Pseudomonadati</taxon>
        <taxon>Pseudomonadota</taxon>
        <taxon>Alphaproteobacteria</taxon>
        <taxon>Rickettsiales</taxon>
        <taxon>Candidatus Deianiraeaceae</taxon>
        <taxon>Candidatus Deianiraea</taxon>
    </lineage>
</organism>
<dbReference type="GO" id="GO:0003735">
    <property type="term" value="F:structural constituent of ribosome"/>
    <property type="evidence" value="ECO:0007669"/>
    <property type="project" value="InterPro"/>
</dbReference>
<reference evidence="6 7" key="1">
    <citation type="journal article" date="2019" name="ISME J.">
        <title>Deianiraea, an extracellular bacterium associated with the ciliate Paramecium, suggests an alternative scenario for the evolution of Rickettsiales.</title>
        <authorList>
            <person name="Castelli M."/>
            <person name="Sabaneyeva E."/>
            <person name="Lanzoni O."/>
            <person name="Lebedeva N."/>
            <person name="Floriano A.M."/>
            <person name="Gaiarsa S."/>
            <person name="Benken K."/>
            <person name="Modeo L."/>
            <person name="Bandi C."/>
            <person name="Potekhin A."/>
            <person name="Sassera D."/>
            <person name="Petroni G."/>
        </authorList>
    </citation>
    <scope>NUCLEOTIDE SEQUENCE [LARGE SCALE GENOMIC DNA]</scope>
    <source>
        <strain evidence="6">CyL4-1</strain>
    </source>
</reference>
<evidence type="ECO:0000256" key="2">
    <source>
        <dbReference type="ARBA" id="ARBA00023274"/>
    </source>
</evidence>
<dbReference type="PANTHER" id="PTHR23321:SF26">
    <property type="entry name" value="SMALL RIBOSOMAL SUBUNIT PROTEIN US15M"/>
    <property type="match status" value="1"/>
</dbReference>
<gene>
    <name evidence="3" type="primary">rpsO</name>
    <name evidence="6" type="ORF">Deia_00510</name>
</gene>
<evidence type="ECO:0000256" key="5">
    <source>
        <dbReference type="RuleBase" id="RU004524"/>
    </source>
</evidence>
<dbReference type="GO" id="GO:0019843">
    <property type="term" value="F:rRNA binding"/>
    <property type="evidence" value="ECO:0007669"/>
    <property type="project" value="UniProtKB-UniRule"/>
</dbReference>
<dbReference type="EMBL" id="CP029077">
    <property type="protein sequence ID" value="QED23307.1"/>
    <property type="molecule type" value="Genomic_DNA"/>
</dbReference>